<sequence length="86" mass="9730">MSCSGISVKVLQNNENIYEETCEYSDINDLNNVTLNIRKMQKKINEFLTQLIEQNVSTGNKSHTVVSDDTDSNTTTDEDVELEAKK</sequence>
<protein>
    <submittedName>
        <fullName evidence="3">Uncharacterized protein LOC107071436 isoform X2</fullName>
    </submittedName>
</protein>
<dbReference type="Proteomes" id="UP000694924">
    <property type="component" value="Unplaced"/>
</dbReference>
<accession>A0ABM1J0D8</accession>
<evidence type="ECO:0000256" key="1">
    <source>
        <dbReference type="SAM" id="MobiDB-lite"/>
    </source>
</evidence>
<keyword evidence="2" id="KW-1185">Reference proteome</keyword>
<dbReference type="GeneID" id="107071436"/>
<gene>
    <name evidence="3" type="primary">LOC107071436</name>
</gene>
<evidence type="ECO:0000313" key="3">
    <source>
        <dbReference type="RefSeq" id="XP_015185925.1"/>
    </source>
</evidence>
<name>A0ABM1J0D8_POLDO</name>
<reference evidence="3" key="1">
    <citation type="submission" date="2025-08" db="UniProtKB">
        <authorList>
            <consortium name="RefSeq"/>
        </authorList>
    </citation>
    <scope>IDENTIFICATION</scope>
    <source>
        <tissue evidence="3">Whole body</tissue>
    </source>
</reference>
<feature type="region of interest" description="Disordered" evidence="1">
    <location>
        <begin position="58"/>
        <end position="86"/>
    </location>
</feature>
<proteinExistence type="predicted"/>
<feature type="compositionally biased region" description="Acidic residues" evidence="1">
    <location>
        <begin position="68"/>
        <end position="86"/>
    </location>
</feature>
<evidence type="ECO:0000313" key="2">
    <source>
        <dbReference type="Proteomes" id="UP000694924"/>
    </source>
</evidence>
<dbReference type="RefSeq" id="XP_015185925.1">
    <property type="nucleotide sequence ID" value="XM_015330439.1"/>
</dbReference>
<organism evidence="2 3">
    <name type="scientific">Polistes dominula</name>
    <name type="common">European paper wasp</name>
    <name type="synonym">Vespa dominula</name>
    <dbReference type="NCBI Taxonomy" id="743375"/>
    <lineage>
        <taxon>Eukaryota</taxon>
        <taxon>Metazoa</taxon>
        <taxon>Ecdysozoa</taxon>
        <taxon>Arthropoda</taxon>
        <taxon>Hexapoda</taxon>
        <taxon>Insecta</taxon>
        <taxon>Pterygota</taxon>
        <taxon>Neoptera</taxon>
        <taxon>Endopterygota</taxon>
        <taxon>Hymenoptera</taxon>
        <taxon>Apocrita</taxon>
        <taxon>Aculeata</taxon>
        <taxon>Vespoidea</taxon>
        <taxon>Vespidae</taxon>
        <taxon>Polistinae</taxon>
        <taxon>Polistini</taxon>
        <taxon>Polistes</taxon>
    </lineage>
</organism>